<dbReference type="Proteomes" id="UP000053477">
    <property type="component" value="Unassembled WGS sequence"/>
</dbReference>
<organism evidence="1 2">
    <name type="scientific">Schizopora paradoxa</name>
    <dbReference type="NCBI Taxonomy" id="27342"/>
    <lineage>
        <taxon>Eukaryota</taxon>
        <taxon>Fungi</taxon>
        <taxon>Dikarya</taxon>
        <taxon>Basidiomycota</taxon>
        <taxon>Agaricomycotina</taxon>
        <taxon>Agaricomycetes</taxon>
        <taxon>Hymenochaetales</taxon>
        <taxon>Schizoporaceae</taxon>
        <taxon>Schizopora</taxon>
    </lineage>
</organism>
<protein>
    <submittedName>
        <fullName evidence="1">Uncharacterized protein</fullName>
    </submittedName>
</protein>
<name>A0A0H2QZV8_9AGAM</name>
<accession>A0A0H2QZV8</accession>
<sequence length="143" mass="16004">MRRKVLAQVPQRHRPRNTLTVCIERARARLAERAITRPANYARLRLRPGLPRRRAVGSAYVDGMYREQASGPTSLRALRTLPAGKCSSSALACVVPFSFILPPSSIFDVLAYTYHAGGTSGKRGSERLRFRRRFLQDLTPPVA</sequence>
<dbReference type="EMBL" id="KQ086374">
    <property type="protein sequence ID" value="KLO05050.1"/>
    <property type="molecule type" value="Genomic_DNA"/>
</dbReference>
<gene>
    <name evidence="1" type="ORF">SCHPADRAFT_738908</name>
</gene>
<dbReference type="AlphaFoldDB" id="A0A0H2QZV8"/>
<dbReference type="InParanoid" id="A0A0H2QZV8"/>
<evidence type="ECO:0000313" key="1">
    <source>
        <dbReference type="EMBL" id="KLO05050.1"/>
    </source>
</evidence>
<reference evidence="1 2" key="1">
    <citation type="submission" date="2015-04" db="EMBL/GenBank/DDBJ databases">
        <title>Complete genome sequence of Schizopora paradoxa KUC8140, a cosmopolitan wood degrader in East Asia.</title>
        <authorList>
            <consortium name="DOE Joint Genome Institute"/>
            <person name="Min B."/>
            <person name="Park H."/>
            <person name="Jang Y."/>
            <person name="Kim J.-J."/>
            <person name="Kim K.H."/>
            <person name="Pangilinan J."/>
            <person name="Lipzen A."/>
            <person name="Riley R."/>
            <person name="Grigoriev I.V."/>
            <person name="Spatafora J.W."/>
            <person name="Choi I.-G."/>
        </authorList>
    </citation>
    <scope>NUCLEOTIDE SEQUENCE [LARGE SCALE GENOMIC DNA]</scope>
    <source>
        <strain evidence="1 2">KUC8140</strain>
    </source>
</reference>
<keyword evidence="2" id="KW-1185">Reference proteome</keyword>
<proteinExistence type="predicted"/>
<evidence type="ECO:0000313" key="2">
    <source>
        <dbReference type="Proteomes" id="UP000053477"/>
    </source>
</evidence>